<keyword evidence="3" id="KW-1185">Reference proteome</keyword>
<gene>
    <name evidence="2" type="ORF">MAR_015877</name>
</gene>
<protein>
    <submittedName>
        <fullName evidence="2">Uncharacterized protein</fullName>
    </submittedName>
</protein>
<feature type="non-terminal residue" evidence="2">
    <location>
        <position position="1"/>
    </location>
</feature>
<dbReference type="Pfam" id="PF14958">
    <property type="entry name" value="PAAT-like"/>
    <property type="match status" value="1"/>
</dbReference>
<accession>A0ABY7FI92</accession>
<feature type="region of interest" description="Disordered" evidence="1">
    <location>
        <begin position="318"/>
        <end position="350"/>
    </location>
</feature>
<sequence>ALTIVHTREFTGLNAGREASLCPHFWTFSGAVTARGGDPDPTVDEGHLLSRSQSLTFTQEPSRHAHLELTCALRPSYNFSIIGVEIISEVHLVECYSSVDGYLKSCKGRKLEQTDEGNSSGETAAAYLVSVKFDQPVNDLNIKFMGTQPRSEVRCFRLDVKLLQEDMSGGQSRPEGQVDMARVRGYLHEMGDSLPSQATQLMESVEQFQQTQMSGMGQMSSALGMMAGDNSSILSNLLAMATARSHNLSQNSSASTAAINTSQDLESQNHKPSPLEAMLMKVREGEGQGEPRVEGQDGMFAMLQNICGKVSELRVKDAQEENKVDADSLSSQDSGTPPASQPDASGQTKKDIEDTVAILIGESESRLKQYIDDRFSAMEKRLMDKMEKPFAGEIGDLDPEPRDVLLLFGDLGELPLTLESTCPRDVTQKETVIPFDSSFTASSAPSLPKSDVNP</sequence>
<reference evidence="2" key="1">
    <citation type="submission" date="2022-11" db="EMBL/GenBank/DDBJ databases">
        <title>Centuries of genome instability and evolution in soft-shell clam transmissible cancer (bioRxiv).</title>
        <authorList>
            <person name="Hart S.F.M."/>
            <person name="Yonemitsu M.A."/>
            <person name="Giersch R.M."/>
            <person name="Beal B.F."/>
            <person name="Arriagada G."/>
            <person name="Davis B.W."/>
            <person name="Ostrander E.A."/>
            <person name="Goff S.P."/>
            <person name="Metzger M.J."/>
        </authorList>
    </citation>
    <scope>NUCLEOTIDE SEQUENCE</scope>
    <source>
        <strain evidence="2">MELC-2E11</strain>
        <tissue evidence="2">Siphon/mantle</tissue>
    </source>
</reference>
<evidence type="ECO:0000313" key="2">
    <source>
        <dbReference type="EMBL" id="WAR21903.1"/>
    </source>
</evidence>
<organism evidence="2 3">
    <name type="scientific">Mya arenaria</name>
    <name type="common">Soft-shell clam</name>
    <dbReference type="NCBI Taxonomy" id="6604"/>
    <lineage>
        <taxon>Eukaryota</taxon>
        <taxon>Metazoa</taxon>
        <taxon>Spiralia</taxon>
        <taxon>Lophotrochozoa</taxon>
        <taxon>Mollusca</taxon>
        <taxon>Bivalvia</taxon>
        <taxon>Autobranchia</taxon>
        <taxon>Heteroconchia</taxon>
        <taxon>Euheterodonta</taxon>
        <taxon>Imparidentia</taxon>
        <taxon>Neoheterodontei</taxon>
        <taxon>Myida</taxon>
        <taxon>Myoidea</taxon>
        <taxon>Myidae</taxon>
        <taxon>Mya</taxon>
    </lineage>
</organism>
<dbReference type="Proteomes" id="UP001164746">
    <property type="component" value="Chromosome 12"/>
</dbReference>
<dbReference type="PANTHER" id="PTHR14787:SF1">
    <property type="entry name" value="ATPASE PAAT"/>
    <property type="match status" value="1"/>
</dbReference>
<feature type="compositionally biased region" description="Polar residues" evidence="1">
    <location>
        <begin position="328"/>
        <end position="347"/>
    </location>
</feature>
<dbReference type="InterPro" id="IPR028043">
    <property type="entry name" value="PAAT-like"/>
</dbReference>
<feature type="compositionally biased region" description="Low complexity" evidence="1">
    <location>
        <begin position="252"/>
        <end position="263"/>
    </location>
</feature>
<evidence type="ECO:0000313" key="3">
    <source>
        <dbReference type="Proteomes" id="UP001164746"/>
    </source>
</evidence>
<name>A0ABY7FI92_MYAAR</name>
<feature type="region of interest" description="Disordered" evidence="1">
    <location>
        <begin position="252"/>
        <end position="272"/>
    </location>
</feature>
<dbReference type="EMBL" id="CP111023">
    <property type="protein sequence ID" value="WAR21903.1"/>
    <property type="molecule type" value="Genomic_DNA"/>
</dbReference>
<dbReference type="PANTHER" id="PTHR14787">
    <property type="entry name" value="C10ORF188 FAMILY MEMBER"/>
    <property type="match status" value="1"/>
</dbReference>
<evidence type="ECO:0000256" key="1">
    <source>
        <dbReference type="SAM" id="MobiDB-lite"/>
    </source>
</evidence>
<proteinExistence type="predicted"/>